<evidence type="ECO:0000256" key="7">
    <source>
        <dbReference type="PROSITE-ProRule" id="PRU00023"/>
    </source>
</evidence>
<evidence type="ECO:0000256" key="4">
    <source>
        <dbReference type="ARBA" id="ARBA00022989"/>
    </source>
</evidence>
<dbReference type="AlphaFoldDB" id="A0AAV5IPZ6"/>
<evidence type="ECO:0000313" key="11">
    <source>
        <dbReference type="Proteomes" id="UP001054252"/>
    </source>
</evidence>
<feature type="domain" description="PGG" evidence="9">
    <location>
        <begin position="314"/>
        <end position="419"/>
    </location>
</feature>
<feature type="transmembrane region" description="Helical" evidence="8">
    <location>
        <begin position="428"/>
        <end position="450"/>
    </location>
</feature>
<evidence type="ECO:0000256" key="5">
    <source>
        <dbReference type="ARBA" id="ARBA00023043"/>
    </source>
</evidence>
<keyword evidence="11" id="KW-1185">Reference proteome</keyword>
<evidence type="ECO:0000256" key="2">
    <source>
        <dbReference type="ARBA" id="ARBA00022692"/>
    </source>
</evidence>
<keyword evidence="6 8" id="KW-0472">Membrane</keyword>
<feature type="transmembrane region" description="Helical" evidence="8">
    <location>
        <begin position="372"/>
        <end position="396"/>
    </location>
</feature>
<dbReference type="InterPro" id="IPR002110">
    <property type="entry name" value="Ankyrin_rpt"/>
</dbReference>
<evidence type="ECO:0000256" key="1">
    <source>
        <dbReference type="ARBA" id="ARBA00004141"/>
    </source>
</evidence>
<dbReference type="PROSITE" id="PS50088">
    <property type="entry name" value="ANK_REPEAT"/>
    <property type="match status" value="1"/>
</dbReference>
<dbReference type="PANTHER" id="PTHR24186">
    <property type="entry name" value="PROTEIN PHOSPHATASE 1 REGULATORY SUBUNIT"/>
    <property type="match status" value="1"/>
</dbReference>
<dbReference type="InterPro" id="IPR036770">
    <property type="entry name" value="Ankyrin_rpt-contain_sf"/>
</dbReference>
<comment type="caution">
    <text evidence="10">The sequence shown here is derived from an EMBL/GenBank/DDBJ whole genome shotgun (WGS) entry which is preliminary data.</text>
</comment>
<evidence type="ECO:0000256" key="6">
    <source>
        <dbReference type="ARBA" id="ARBA00023136"/>
    </source>
</evidence>
<dbReference type="PANTHER" id="PTHR24186:SF37">
    <property type="entry name" value="PGG DOMAIN-CONTAINING PROTEIN"/>
    <property type="match status" value="1"/>
</dbReference>
<name>A0AAV5IPZ6_9ROSI</name>
<keyword evidence="4 8" id="KW-1133">Transmembrane helix</keyword>
<comment type="subcellular location">
    <subcellularLocation>
        <location evidence="1">Membrane</location>
        <topology evidence="1">Multi-pass membrane protein</topology>
    </subcellularLocation>
</comment>
<protein>
    <recommendedName>
        <fullName evidence="9">PGG domain-containing protein</fullName>
    </recommendedName>
</protein>
<dbReference type="GO" id="GO:0005886">
    <property type="term" value="C:plasma membrane"/>
    <property type="evidence" value="ECO:0007669"/>
    <property type="project" value="TreeGrafter"/>
</dbReference>
<keyword evidence="3" id="KW-0677">Repeat</keyword>
<reference evidence="10 11" key="1">
    <citation type="journal article" date="2021" name="Commun. Biol.">
        <title>The genome of Shorea leprosula (Dipterocarpaceae) highlights the ecological relevance of drought in aseasonal tropical rainforests.</title>
        <authorList>
            <person name="Ng K.K.S."/>
            <person name="Kobayashi M.J."/>
            <person name="Fawcett J.A."/>
            <person name="Hatakeyama M."/>
            <person name="Paape T."/>
            <person name="Ng C.H."/>
            <person name="Ang C.C."/>
            <person name="Tnah L.H."/>
            <person name="Lee C.T."/>
            <person name="Nishiyama T."/>
            <person name="Sese J."/>
            <person name="O'Brien M.J."/>
            <person name="Copetti D."/>
            <person name="Mohd Noor M.I."/>
            <person name="Ong R.C."/>
            <person name="Putra M."/>
            <person name="Sireger I.Z."/>
            <person name="Indrioko S."/>
            <person name="Kosugi Y."/>
            <person name="Izuno A."/>
            <person name="Isagi Y."/>
            <person name="Lee S.L."/>
            <person name="Shimizu K.K."/>
        </authorList>
    </citation>
    <scope>NUCLEOTIDE SEQUENCE [LARGE SCALE GENOMIC DNA]</scope>
    <source>
        <strain evidence="10">214</strain>
    </source>
</reference>
<dbReference type="PROSITE" id="PS50297">
    <property type="entry name" value="ANK_REP_REGION"/>
    <property type="match status" value="1"/>
</dbReference>
<gene>
    <name evidence="10" type="ORF">SLEP1_g14469</name>
</gene>
<accession>A0AAV5IPZ6</accession>
<proteinExistence type="predicted"/>
<feature type="repeat" description="ANK" evidence="7">
    <location>
        <begin position="187"/>
        <end position="219"/>
    </location>
</feature>
<keyword evidence="5 7" id="KW-0040">ANK repeat</keyword>
<feature type="transmembrane region" description="Helical" evidence="8">
    <location>
        <begin position="403"/>
        <end position="422"/>
    </location>
</feature>
<sequence length="477" mass="53031">MGSYETLYEAVRNGHIDQVEEMIGRNPAILDEAYMETTANACLLHAAVLAGRVQSVKVIIDHKEDWIEKFNNDGLGAIHMASEKGSAEIVRELLDKKSGQSQLRSTDGRKALHFAVLSESEGVLGELTSRMQRDRFISYLKDDNEPILHYALRKNRVRSFMHLLKLLKEKNLNDEDIRSFLNVKDDDGDTVLHIATARRQIEVLKLLLPQNESRRSINLYQVDMNAPNNARNTVLDVLYNSQANVENISNKIGRMLQEVGALRSQDTPQVASSQGSSAQSCWDLIIQASSDRFKCRFWDSLVTQQIKASDPSQKEALMVVAVLIATITYQAVLSPPGGFKQPEGQGNLIANQVIQEDQQHFNGNVVIASDTIMFAFITIFGSIGFFSSVLIIAILTSGFPLKLLLWLSLGALVADFIASLLYIAPIGFNIVCGTVVILAAFLVTQLFWIINPVAWKSLKLLTTKTEHTSMQPVRAMA</sequence>
<evidence type="ECO:0000256" key="3">
    <source>
        <dbReference type="ARBA" id="ARBA00022737"/>
    </source>
</evidence>
<dbReference type="Proteomes" id="UP001054252">
    <property type="component" value="Unassembled WGS sequence"/>
</dbReference>
<keyword evidence="2 8" id="KW-0812">Transmembrane</keyword>
<dbReference type="InterPro" id="IPR026961">
    <property type="entry name" value="PGG_dom"/>
</dbReference>
<organism evidence="10 11">
    <name type="scientific">Rubroshorea leprosula</name>
    <dbReference type="NCBI Taxonomy" id="152421"/>
    <lineage>
        <taxon>Eukaryota</taxon>
        <taxon>Viridiplantae</taxon>
        <taxon>Streptophyta</taxon>
        <taxon>Embryophyta</taxon>
        <taxon>Tracheophyta</taxon>
        <taxon>Spermatophyta</taxon>
        <taxon>Magnoliopsida</taxon>
        <taxon>eudicotyledons</taxon>
        <taxon>Gunneridae</taxon>
        <taxon>Pentapetalae</taxon>
        <taxon>rosids</taxon>
        <taxon>malvids</taxon>
        <taxon>Malvales</taxon>
        <taxon>Dipterocarpaceae</taxon>
        <taxon>Rubroshorea</taxon>
    </lineage>
</organism>
<dbReference type="EMBL" id="BPVZ01000018">
    <property type="protein sequence ID" value="GKV01969.1"/>
    <property type="molecule type" value="Genomic_DNA"/>
</dbReference>
<dbReference type="SUPFAM" id="SSF48403">
    <property type="entry name" value="Ankyrin repeat"/>
    <property type="match status" value="1"/>
</dbReference>
<dbReference type="Pfam" id="PF12796">
    <property type="entry name" value="Ank_2"/>
    <property type="match status" value="2"/>
</dbReference>
<evidence type="ECO:0000259" key="9">
    <source>
        <dbReference type="Pfam" id="PF13962"/>
    </source>
</evidence>
<evidence type="ECO:0000313" key="10">
    <source>
        <dbReference type="EMBL" id="GKV01969.1"/>
    </source>
</evidence>
<evidence type="ECO:0000256" key="8">
    <source>
        <dbReference type="SAM" id="Phobius"/>
    </source>
</evidence>
<dbReference type="Pfam" id="PF13962">
    <property type="entry name" value="PGG"/>
    <property type="match status" value="1"/>
</dbReference>
<dbReference type="SMART" id="SM00248">
    <property type="entry name" value="ANK"/>
    <property type="match status" value="6"/>
</dbReference>
<dbReference type="Gene3D" id="1.25.40.20">
    <property type="entry name" value="Ankyrin repeat-containing domain"/>
    <property type="match status" value="2"/>
</dbReference>